<sequence>MKKNFRYAAAKGCRYAVLISWIITAAVAQSAAKENHTQKPDPEKIFLSLEIARQPLEAVFRDIEKKTPFHFFYNASSIDIQQLVSLQVSRKSVTWTLLQLSGETGLEFEQINNAFSVRPARPAPPRNQAAEARARQQETAASPQPGAAPALPADTLIKGMVTDSRNTPLAGATIQIKGTALGAVTDAKGQFSLRVPLGATLVFSSVGYEPQTVTLSGKFSTHVALLPNAKGLSEVVVVGYGTQKKTSVTAAVSSVGGDEIVKAPVANVSNTLGGRVSGVLFRQNSGEPGSDADEIHIRGIGTTGNAGPLVVVDGIPMNYNQLNPNEVASITVLKDAAAVAPYGLAGANGVILVTTKRGKAGTFAFNYDGYYGFQQPTAIPEYLDAYGYASALNTANKNVGLPAAYTDEQLQKFRDGSDPDHYPNTDWVHRILNFQAPMTRHTLSFTGGTQKVRIYSNLGYLYQEGVVKVINFKRYNMTVNVDADVTPTTTVSLDINAALTKSHKPGGASGKGIFTDVTEIPPIFPLQYSNGQPAHQMLPSLYESGYNKDKSNIFNGKLQIEQRIPFVPGLSLKGVYAYNKSYHLDKAWQLPLTFYSLDASDQLVPQHAGPPTPTLSEAFGEGQQITMQGYVTYHRTFGKHDISLLGVYENRPAIFDTLTAARINYAVNMDELSLGSSDKNDFDNGGSSAKGAQIGWVYRLSYAYAGKYLAELTGRYDGHYYFAPGKRYAFFPAASLGWLLSEEPFLRDNFSWIDNLKLRGSYGKSGNLAGGPFQYLTAYGLGSSYVFGGTAPYQVQGIFENAQPNPNITWETAKKADIGLDALLWNGKLGFSLDYFREKRSDMLLKPTATVPAEYGIGISQVNAGVMENAGIDFSVTTEQRLTHDLRLNAAFNFTYARNKLIQTFETPATYNNPNRRQTGRPLDTRFGLESLGLYQQSDFDADGNLKEGEAVPTYGPVAPGDIKYADLAGPAGPDGKPTGPDGKIDINDYTVIGKPLFPEIIFGLNADLSWKGLSLSMLWQGAAGADIYLGNELAYPFFNRAKIAKYQMDYWTPDHTDAAFPRLVPSVTTNNSQESSFWVRNGTYLRLKTLELGYALPPAVLETIKLKSVRVYLSGQNLLTIRQFKYMDPELGDDNRGRYYYQQKVYAFGLNIGF</sequence>
<evidence type="ECO:0000313" key="11">
    <source>
        <dbReference type="EMBL" id="GAA4305441.1"/>
    </source>
</evidence>
<comment type="caution">
    <text evidence="11">The sequence shown here is derived from an EMBL/GenBank/DDBJ whole genome shotgun (WGS) entry which is preliminary data.</text>
</comment>
<evidence type="ECO:0000313" key="12">
    <source>
        <dbReference type="Proteomes" id="UP001501207"/>
    </source>
</evidence>
<keyword evidence="9" id="KW-0732">Signal</keyword>
<dbReference type="NCBIfam" id="TIGR04056">
    <property type="entry name" value="OMP_RagA_SusC"/>
    <property type="match status" value="1"/>
</dbReference>
<gene>
    <name evidence="11" type="ORF">GCM10023143_10700</name>
</gene>
<keyword evidence="12" id="KW-1185">Reference proteome</keyword>
<organism evidence="11 12">
    <name type="scientific">Compostibacter hankyongensis</name>
    <dbReference type="NCBI Taxonomy" id="1007089"/>
    <lineage>
        <taxon>Bacteria</taxon>
        <taxon>Pseudomonadati</taxon>
        <taxon>Bacteroidota</taxon>
        <taxon>Chitinophagia</taxon>
        <taxon>Chitinophagales</taxon>
        <taxon>Chitinophagaceae</taxon>
        <taxon>Compostibacter</taxon>
    </lineage>
</organism>
<keyword evidence="5 7" id="KW-0472">Membrane</keyword>
<dbReference type="Pfam" id="PF13715">
    <property type="entry name" value="CarbopepD_reg_2"/>
    <property type="match status" value="1"/>
</dbReference>
<keyword evidence="11" id="KW-0675">Receptor</keyword>
<dbReference type="SUPFAM" id="SSF56935">
    <property type="entry name" value="Porins"/>
    <property type="match status" value="1"/>
</dbReference>
<evidence type="ECO:0000256" key="9">
    <source>
        <dbReference type="SAM" id="SignalP"/>
    </source>
</evidence>
<dbReference type="SUPFAM" id="SSF49464">
    <property type="entry name" value="Carboxypeptidase regulatory domain-like"/>
    <property type="match status" value="1"/>
</dbReference>
<dbReference type="PROSITE" id="PS52016">
    <property type="entry name" value="TONB_DEPENDENT_REC_3"/>
    <property type="match status" value="1"/>
</dbReference>
<proteinExistence type="inferred from homology"/>
<reference evidence="12" key="1">
    <citation type="journal article" date="2019" name="Int. J. Syst. Evol. Microbiol.">
        <title>The Global Catalogue of Microorganisms (GCM) 10K type strain sequencing project: providing services to taxonomists for standard genome sequencing and annotation.</title>
        <authorList>
            <consortium name="The Broad Institute Genomics Platform"/>
            <consortium name="The Broad Institute Genome Sequencing Center for Infectious Disease"/>
            <person name="Wu L."/>
            <person name="Ma J."/>
        </authorList>
    </citation>
    <scope>NUCLEOTIDE SEQUENCE [LARGE SCALE GENOMIC DNA]</scope>
    <source>
        <strain evidence="12">JCM 17664</strain>
    </source>
</reference>
<evidence type="ECO:0000256" key="2">
    <source>
        <dbReference type="ARBA" id="ARBA00022448"/>
    </source>
</evidence>
<dbReference type="InterPro" id="IPR039426">
    <property type="entry name" value="TonB-dep_rcpt-like"/>
</dbReference>
<feature type="signal peptide" evidence="9">
    <location>
        <begin position="1"/>
        <end position="28"/>
    </location>
</feature>
<evidence type="ECO:0000256" key="3">
    <source>
        <dbReference type="ARBA" id="ARBA00022452"/>
    </source>
</evidence>
<dbReference type="InterPro" id="IPR036942">
    <property type="entry name" value="Beta-barrel_TonB_sf"/>
</dbReference>
<evidence type="ECO:0000256" key="1">
    <source>
        <dbReference type="ARBA" id="ARBA00004571"/>
    </source>
</evidence>
<dbReference type="NCBIfam" id="TIGR04057">
    <property type="entry name" value="SusC_RagA_signa"/>
    <property type="match status" value="1"/>
</dbReference>
<evidence type="ECO:0000259" key="10">
    <source>
        <dbReference type="Pfam" id="PF07715"/>
    </source>
</evidence>
<evidence type="ECO:0000256" key="4">
    <source>
        <dbReference type="ARBA" id="ARBA00022692"/>
    </source>
</evidence>
<dbReference type="RefSeq" id="WP_344976630.1">
    <property type="nucleotide sequence ID" value="NZ_BAABFN010000002.1"/>
</dbReference>
<evidence type="ECO:0000256" key="7">
    <source>
        <dbReference type="PROSITE-ProRule" id="PRU01360"/>
    </source>
</evidence>
<evidence type="ECO:0000256" key="8">
    <source>
        <dbReference type="SAM" id="MobiDB-lite"/>
    </source>
</evidence>
<keyword evidence="4 7" id="KW-0812">Transmembrane</keyword>
<keyword evidence="6 7" id="KW-0998">Cell outer membrane</keyword>
<protein>
    <submittedName>
        <fullName evidence="11">TonB-dependent receptor</fullName>
    </submittedName>
</protein>
<dbReference type="InterPro" id="IPR008969">
    <property type="entry name" value="CarboxyPept-like_regulatory"/>
</dbReference>
<comment type="similarity">
    <text evidence="7">Belongs to the TonB-dependent receptor family.</text>
</comment>
<dbReference type="InterPro" id="IPR023997">
    <property type="entry name" value="TonB-dep_OMP_SusC/RagA_CS"/>
</dbReference>
<dbReference type="Proteomes" id="UP001501207">
    <property type="component" value="Unassembled WGS sequence"/>
</dbReference>
<feature type="chain" id="PRO_5047280028" evidence="9">
    <location>
        <begin position="29"/>
        <end position="1155"/>
    </location>
</feature>
<evidence type="ECO:0000256" key="6">
    <source>
        <dbReference type="ARBA" id="ARBA00023237"/>
    </source>
</evidence>
<feature type="domain" description="TonB-dependent receptor plug" evidence="10">
    <location>
        <begin position="245"/>
        <end position="350"/>
    </location>
</feature>
<dbReference type="Pfam" id="PF07715">
    <property type="entry name" value="Plug"/>
    <property type="match status" value="1"/>
</dbReference>
<name>A0ABP8FK63_9BACT</name>
<dbReference type="InterPro" id="IPR037066">
    <property type="entry name" value="Plug_dom_sf"/>
</dbReference>
<keyword evidence="2 7" id="KW-0813">Transport</keyword>
<dbReference type="InterPro" id="IPR023996">
    <property type="entry name" value="TonB-dep_OMP_SusC/RagA"/>
</dbReference>
<evidence type="ECO:0000256" key="5">
    <source>
        <dbReference type="ARBA" id="ARBA00023136"/>
    </source>
</evidence>
<feature type="compositionally biased region" description="Low complexity" evidence="8">
    <location>
        <begin position="126"/>
        <end position="141"/>
    </location>
</feature>
<accession>A0ABP8FK63</accession>
<dbReference type="EMBL" id="BAABFN010000002">
    <property type="protein sequence ID" value="GAA4305441.1"/>
    <property type="molecule type" value="Genomic_DNA"/>
</dbReference>
<comment type="subcellular location">
    <subcellularLocation>
        <location evidence="1 7">Cell outer membrane</location>
        <topology evidence="1 7">Multi-pass membrane protein</topology>
    </subcellularLocation>
</comment>
<keyword evidence="3 7" id="KW-1134">Transmembrane beta strand</keyword>
<feature type="region of interest" description="Disordered" evidence="8">
    <location>
        <begin position="117"/>
        <end position="149"/>
    </location>
</feature>
<dbReference type="Gene3D" id="2.40.170.20">
    <property type="entry name" value="TonB-dependent receptor, beta-barrel domain"/>
    <property type="match status" value="1"/>
</dbReference>
<dbReference type="InterPro" id="IPR012910">
    <property type="entry name" value="Plug_dom"/>
</dbReference>
<dbReference type="Gene3D" id="2.170.130.10">
    <property type="entry name" value="TonB-dependent receptor, plug domain"/>
    <property type="match status" value="1"/>
</dbReference>
<dbReference type="Gene3D" id="2.60.40.1120">
    <property type="entry name" value="Carboxypeptidase-like, regulatory domain"/>
    <property type="match status" value="1"/>
</dbReference>